<dbReference type="KEGG" id="eiv:EIN_451240"/>
<dbReference type="GeneID" id="14890501"/>
<organism evidence="1 2">
    <name type="scientific">Entamoeba invadens IP1</name>
    <dbReference type="NCBI Taxonomy" id="370355"/>
    <lineage>
        <taxon>Eukaryota</taxon>
        <taxon>Amoebozoa</taxon>
        <taxon>Evosea</taxon>
        <taxon>Archamoebae</taxon>
        <taxon>Mastigamoebida</taxon>
        <taxon>Entamoebidae</taxon>
        <taxon>Entamoeba</taxon>
    </lineage>
</organism>
<reference evidence="1 2" key="1">
    <citation type="submission" date="2012-10" db="EMBL/GenBank/DDBJ databases">
        <authorList>
            <person name="Zafar N."/>
            <person name="Inman J."/>
            <person name="Hall N."/>
            <person name="Lorenzi H."/>
            <person name="Caler E."/>
        </authorList>
    </citation>
    <scope>NUCLEOTIDE SEQUENCE [LARGE SCALE GENOMIC DNA]</scope>
    <source>
        <strain evidence="1 2">IP1</strain>
    </source>
</reference>
<sequence length="21" mass="2562">MVFKISFRNITFIMVQIVPDY</sequence>
<evidence type="ECO:0000313" key="2">
    <source>
        <dbReference type="Proteomes" id="UP000014680"/>
    </source>
</evidence>
<name>A0A0A1UCX1_ENTIV</name>
<evidence type="ECO:0000313" key="1">
    <source>
        <dbReference type="EMBL" id="ELP91523.1"/>
    </source>
</evidence>
<dbReference type="AlphaFoldDB" id="A0A0A1UCX1"/>
<protein>
    <submittedName>
        <fullName evidence="1">Uncharacterized protein</fullName>
    </submittedName>
</protein>
<dbReference type="RefSeq" id="XP_004258294.1">
    <property type="nucleotide sequence ID" value="XM_004258246.1"/>
</dbReference>
<proteinExistence type="predicted"/>
<feature type="non-terminal residue" evidence="1">
    <location>
        <position position="21"/>
    </location>
</feature>
<feature type="non-terminal residue" evidence="1">
    <location>
        <position position="1"/>
    </location>
</feature>
<gene>
    <name evidence="1" type="ORF">EIN_451240</name>
</gene>
<accession>A0A0A1UCX1</accession>
<dbReference type="Proteomes" id="UP000014680">
    <property type="component" value="Unassembled WGS sequence"/>
</dbReference>
<dbReference type="VEuPathDB" id="AmoebaDB:EIN_451240"/>
<dbReference type="EMBL" id="KB206463">
    <property type="protein sequence ID" value="ELP91523.1"/>
    <property type="molecule type" value="Genomic_DNA"/>
</dbReference>
<keyword evidence="2" id="KW-1185">Reference proteome</keyword>